<evidence type="ECO:0000256" key="1">
    <source>
        <dbReference type="SAM" id="SignalP"/>
    </source>
</evidence>
<feature type="signal peptide" evidence="1">
    <location>
        <begin position="1"/>
        <end position="24"/>
    </location>
</feature>
<dbReference type="Gene3D" id="2.60.120.600">
    <property type="entry name" value="Domain of unknown function DUF1214, C-terminal domain"/>
    <property type="match status" value="1"/>
</dbReference>
<name>A0A126V4G5_9RHOB</name>
<dbReference type="Pfam" id="PF06863">
    <property type="entry name" value="DUF1254"/>
    <property type="match status" value="1"/>
</dbReference>
<dbReference type="Pfam" id="PF06742">
    <property type="entry name" value="DUF1214"/>
    <property type="match status" value="1"/>
</dbReference>
<dbReference type="PANTHER" id="PTHR36509">
    <property type="entry name" value="BLL3101 PROTEIN"/>
    <property type="match status" value="1"/>
</dbReference>
<feature type="chain" id="PRO_5007443719" evidence="1">
    <location>
        <begin position="25"/>
        <end position="468"/>
    </location>
</feature>
<proteinExistence type="predicted"/>
<feature type="domain" description="DUF1254" evidence="3">
    <location>
        <begin position="70"/>
        <end position="201"/>
    </location>
</feature>
<evidence type="ECO:0000259" key="3">
    <source>
        <dbReference type="Pfam" id="PF06863"/>
    </source>
</evidence>
<reference evidence="4 5" key="1">
    <citation type="submission" date="2016-02" db="EMBL/GenBank/DDBJ databases">
        <title>Complete genome sequence of Halocynthiibacter arcticus PAMC 20958t from arctic marine sediment.</title>
        <authorList>
            <person name="Lee Y.M."/>
            <person name="Baek K."/>
            <person name="Lee H.K."/>
            <person name="Shin S.C."/>
        </authorList>
    </citation>
    <scope>NUCLEOTIDE SEQUENCE [LARGE SCALE GENOMIC DNA]</scope>
    <source>
        <strain evidence="4">PAMC 20958</strain>
    </source>
</reference>
<evidence type="ECO:0000259" key="2">
    <source>
        <dbReference type="Pfam" id="PF06742"/>
    </source>
</evidence>
<evidence type="ECO:0000313" key="5">
    <source>
        <dbReference type="Proteomes" id="UP000070371"/>
    </source>
</evidence>
<dbReference type="Gene3D" id="2.60.40.1610">
    <property type="entry name" value="Domain of unknown function DUF1254"/>
    <property type="match status" value="1"/>
</dbReference>
<keyword evidence="5" id="KW-1185">Reference proteome</keyword>
<dbReference type="RefSeq" id="WP_039000863.1">
    <property type="nucleotide sequence ID" value="NZ_CP014327.1"/>
</dbReference>
<accession>A0A126V4G5</accession>
<organism evidence="4 5">
    <name type="scientific">Falsihalocynthiibacter arcticus</name>
    <dbReference type="NCBI Taxonomy" id="1579316"/>
    <lineage>
        <taxon>Bacteria</taxon>
        <taxon>Pseudomonadati</taxon>
        <taxon>Pseudomonadota</taxon>
        <taxon>Alphaproteobacteria</taxon>
        <taxon>Rhodobacterales</taxon>
        <taxon>Roseobacteraceae</taxon>
        <taxon>Falsihalocynthiibacter</taxon>
    </lineage>
</organism>
<keyword evidence="4" id="KW-0946">Virion</keyword>
<dbReference type="InterPro" id="IPR037049">
    <property type="entry name" value="DUF1214_C_sf"/>
</dbReference>
<protein>
    <submittedName>
        <fullName evidence="4">Cell envelope protein</fullName>
    </submittedName>
</protein>
<dbReference type="InterPro" id="IPR010679">
    <property type="entry name" value="DUF1254"/>
</dbReference>
<feature type="domain" description="DUF1214" evidence="2">
    <location>
        <begin position="340"/>
        <end position="451"/>
    </location>
</feature>
<dbReference type="STRING" id="1579316.RC74_17745"/>
<dbReference type="InterPro" id="IPR037050">
    <property type="entry name" value="DUF1254_sf"/>
</dbReference>
<gene>
    <name evidence="4" type="ORF">RC74_17745</name>
</gene>
<dbReference type="OrthoDB" id="272779at2"/>
<dbReference type="InterPro" id="IPR010621">
    <property type="entry name" value="DUF1214"/>
</dbReference>
<dbReference type="PANTHER" id="PTHR36509:SF2">
    <property type="entry name" value="BLL3101 PROTEIN"/>
    <property type="match status" value="1"/>
</dbReference>
<dbReference type="SUPFAM" id="SSF160935">
    <property type="entry name" value="VPA0735-like"/>
    <property type="match status" value="1"/>
</dbReference>
<sequence>MNISKLNFAAVVTAAALLAPVAYAQDVTPAEAREIAKDAYIYGYPVVDSYRVQYAFFADKNDPAFKAPWNELKNISRVYTPADTTIQTPNSDTPYSYVGMDLRTEPLVFTVPAMEKDRYFSVQMIDAYTFNFDYIGSRATGNDGGVFVVAGPNWKGEMPEGVDKVFHSETEFGMAQYRTQLIDPADIDNVIKIQSEYKVEPLSTFLGQPAPTAAPVIDFIKPLTKAEEETSLAFFDILNFNLNYAPTVPSEVELMARFAKIGVGPGQKFDADSLSPETKTAIQNGMADGMAEFVEFNKQKIDTGEVTSGDLFGTRAFLKNNYLYRMAAAILGIYGNTKQEAMYPVYSVDSKGEKLDGANRYTVHFPAGQLPPVNSFWSLTMYDLPASLLVDNPINRYLLNSPMLPQFVKDADGGITFYIQNESPGKDKEANWLPAPKGPFWSILRLYWPKEDALNGDWKAPAAERVTN</sequence>
<evidence type="ECO:0000313" key="4">
    <source>
        <dbReference type="EMBL" id="AML52855.1"/>
    </source>
</evidence>
<keyword evidence="4" id="KW-0261">Viral envelope protein</keyword>
<dbReference type="KEGG" id="hat:RC74_17745"/>
<dbReference type="EMBL" id="CP014327">
    <property type="protein sequence ID" value="AML52855.1"/>
    <property type="molecule type" value="Genomic_DNA"/>
</dbReference>
<dbReference type="AlphaFoldDB" id="A0A126V4G5"/>
<keyword evidence="1" id="KW-0732">Signal</keyword>
<dbReference type="Proteomes" id="UP000070371">
    <property type="component" value="Chromosome"/>
</dbReference>